<dbReference type="NCBIfam" id="NF040570">
    <property type="entry name" value="guided_TnpB"/>
    <property type="match status" value="1"/>
</dbReference>
<keyword evidence="4" id="KW-0233">DNA recombination</keyword>
<evidence type="ECO:0000256" key="5">
    <source>
        <dbReference type="SAM" id="MobiDB-lite"/>
    </source>
</evidence>
<dbReference type="InterPro" id="IPR010095">
    <property type="entry name" value="Cas12f1-like_TNB"/>
</dbReference>
<dbReference type="AlphaFoldDB" id="A0A1X2Z9P1"/>
<evidence type="ECO:0000259" key="6">
    <source>
        <dbReference type="Pfam" id="PF01385"/>
    </source>
</evidence>
<keyword evidence="3" id="KW-0238">DNA-binding</keyword>
<dbReference type="Proteomes" id="UP000193664">
    <property type="component" value="Unassembled WGS sequence"/>
</dbReference>
<evidence type="ECO:0000256" key="3">
    <source>
        <dbReference type="ARBA" id="ARBA00023125"/>
    </source>
</evidence>
<accession>A0A1X2Z9P1</accession>
<dbReference type="Pfam" id="PF01385">
    <property type="entry name" value="OrfB_IS605"/>
    <property type="match status" value="1"/>
</dbReference>
<dbReference type="RefSeq" id="WP_085408701.1">
    <property type="nucleotide sequence ID" value="NZ_LNKF01000014.1"/>
</dbReference>
<evidence type="ECO:0000256" key="2">
    <source>
        <dbReference type="ARBA" id="ARBA00022578"/>
    </source>
</evidence>
<dbReference type="GO" id="GO:0006310">
    <property type="term" value="P:DNA recombination"/>
    <property type="evidence" value="ECO:0007669"/>
    <property type="project" value="UniProtKB-KW"/>
</dbReference>
<evidence type="ECO:0000313" key="8">
    <source>
        <dbReference type="EMBL" id="OSG90901.1"/>
    </source>
</evidence>
<gene>
    <name evidence="8" type="ORF">AD0028_1893</name>
</gene>
<dbReference type="GO" id="GO:0032196">
    <property type="term" value="P:transposition"/>
    <property type="evidence" value="ECO:0007669"/>
    <property type="project" value="UniProtKB-KW"/>
</dbReference>
<evidence type="ECO:0000259" key="7">
    <source>
        <dbReference type="Pfam" id="PF07282"/>
    </source>
</evidence>
<evidence type="ECO:0000256" key="1">
    <source>
        <dbReference type="ARBA" id="ARBA00008761"/>
    </source>
</evidence>
<feature type="domain" description="Cas12f1-like TNB" evidence="7">
    <location>
        <begin position="371"/>
        <end position="437"/>
    </location>
</feature>
<feature type="compositionally biased region" description="Polar residues" evidence="5">
    <location>
        <begin position="462"/>
        <end position="472"/>
    </location>
</feature>
<dbReference type="EMBL" id="LNKF01000014">
    <property type="protein sequence ID" value="OSG90901.1"/>
    <property type="molecule type" value="Genomic_DNA"/>
</dbReference>
<dbReference type="GO" id="GO:0003677">
    <property type="term" value="F:DNA binding"/>
    <property type="evidence" value="ECO:0007669"/>
    <property type="project" value="UniProtKB-KW"/>
</dbReference>
<sequence length="485" mass="53938">MSQKVRIDGVKHNGASIFLGVDHCGNPRWTRNPERIMVWLCNGWRTRFNQRREQRTHNIPVKDEAGGIIDWRKEPLGGSNVAELLPDKEARLQCSWMAGIPAPILSSTDRIESVEWSAGLKRKKTVGGRIPGFKSRHRGLGFVCWRNASKTGNALFHRTGRKSGVVVITGMNPTRWRKPGEKLHWRIVIHVRVSQPIRPYTSVHVDWTHRSLVFVNMPSPLPGMGNGMVGLDRGCVHTLASSDGAFMDAPKPTKKETARLGYLQRRMSRQDRVNEARGGRTAKFASKRCQRTLTEFNTLQGRIVRRRNDWIEKTTTSLAKANVLVAMEDLDVRAMTKRPKPKLDSDKPGQYLHNGAKAKAGLDRSILSNNWSRLMKRLNDKMDANGGRLVLVPAAYTSQACHKCGHVAKENRDSQAVFHCVRCGHRANADANAAKNILGRALIQTGGGTASDVEEPRWRSGEASTPSTQAGSSVGVRSAKGIPRL</sequence>
<feature type="domain" description="Probable transposase IS891/IS1136/IS1341" evidence="6">
    <location>
        <begin position="225"/>
        <end position="337"/>
    </location>
</feature>
<protein>
    <submittedName>
        <fullName evidence="8">Transposase</fullName>
    </submittedName>
</protein>
<keyword evidence="2" id="KW-0815">Transposition</keyword>
<evidence type="ECO:0000313" key="9">
    <source>
        <dbReference type="Proteomes" id="UP000193664"/>
    </source>
</evidence>
<comment type="similarity">
    <text evidence="1">In the C-terminal section; belongs to the transposase 35 family.</text>
</comment>
<dbReference type="Pfam" id="PF07282">
    <property type="entry name" value="Cas12f1-like_TNB"/>
    <property type="match status" value="1"/>
</dbReference>
<evidence type="ECO:0000256" key="4">
    <source>
        <dbReference type="ARBA" id="ARBA00023172"/>
    </source>
</evidence>
<name>A0A1X2Z9P1_BIFAD</name>
<comment type="caution">
    <text evidence="8">The sequence shown here is derived from an EMBL/GenBank/DDBJ whole genome shotgun (WGS) entry which is preliminary data.</text>
</comment>
<reference evidence="8 9" key="1">
    <citation type="journal article" date="2016" name="Sci. Rep.">
        <title>Evaluation of genetic diversity among strains of the human gut commensal Bifidobacterium adolescentis.</title>
        <authorList>
            <person name="Duranti S."/>
            <person name="Milani C."/>
            <person name="Lugli G.A."/>
            <person name="Mancabelli L."/>
            <person name="Turroni F."/>
            <person name="Ferrario C."/>
            <person name="Mangifesta M."/>
            <person name="Viappiani A."/>
            <person name="Sanchez B."/>
            <person name="Margolles A."/>
            <person name="van Sinderen D."/>
            <person name="Ventura M."/>
        </authorList>
    </citation>
    <scope>NUCLEOTIDE SEQUENCE [LARGE SCALE GENOMIC DNA]</scope>
    <source>
        <strain evidence="8 9">AD2-8</strain>
    </source>
</reference>
<proteinExistence type="inferred from homology"/>
<dbReference type="InterPro" id="IPR001959">
    <property type="entry name" value="Transposase"/>
</dbReference>
<feature type="region of interest" description="Disordered" evidence="5">
    <location>
        <begin position="447"/>
        <end position="485"/>
    </location>
</feature>
<organism evidence="8 9">
    <name type="scientific">Bifidobacterium adolescentis</name>
    <dbReference type="NCBI Taxonomy" id="1680"/>
    <lineage>
        <taxon>Bacteria</taxon>
        <taxon>Bacillati</taxon>
        <taxon>Actinomycetota</taxon>
        <taxon>Actinomycetes</taxon>
        <taxon>Bifidobacteriales</taxon>
        <taxon>Bifidobacteriaceae</taxon>
        <taxon>Bifidobacterium</taxon>
    </lineage>
</organism>